<dbReference type="AlphaFoldDB" id="D4E6R5"/>
<reference evidence="1 2" key="1">
    <citation type="submission" date="2010-01" db="EMBL/GenBank/DDBJ databases">
        <authorList>
            <person name="Muzny D."/>
            <person name="Qin X."/>
            <person name="Deng J."/>
            <person name="Jiang H."/>
            <person name="Liu Y."/>
            <person name="Qu J."/>
            <person name="Song X.-Z."/>
            <person name="Zhang L."/>
            <person name="Thornton R."/>
            <person name="Coyle M."/>
            <person name="Francisco L."/>
            <person name="Jackson L."/>
            <person name="Javaid M."/>
            <person name="Korchina V."/>
            <person name="Kovar C."/>
            <person name="Mata R."/>
            <person name="Mathew T."/>
            <person name="Ngo R."/>
            <person name="Nguyen L."/>
            <person name="Nguyen N."/>
            <person name="Okwuonu G."/>
            <person name="Ongeri F."/>
            <person name="Pham C."/>
            <person name="Simmons D."/>
            <person name="Wilczek-Boney K."/>
            <person name="Hale W."/>
            <person name="Jakkamsetti A."/>
            <person name="Pham P."/>
            <person name="Ruth R."/>
            <person name="San Lucas F."/>
            <person name="Warren J."/>
            <person name="Zhang J."/>
            <person name="Zhao Z."/>
            <person name="Zhou C."/>
            <person name="Zhu D."/>
            <person name="Lee S."/>
            <person name="Bess C."/>
            <person name="Blankenburg K."/>
            <person name="Forbes L."/>
            <person name="Fu Q."/>
            <person name="Gubbala S."/>
            <person name="Hirani K."/>
            <person name="Jayaseelan J.C."/>
            <person name="Lara F."/>
            <person name="Munidasa M."/>
            <person name="Palculict T."/>
            <person name="Patil S."/>
            <person name="Pu L.-L."/>
            <person name="Saada N."/>
            <person name="Tang L."/>
            <person name="Weissenberger G."/>
            <person name="Zhu Y."/>
            <person name="Hemphill L."/>
            <person name="Shang Y."/>
            <person name="Youmans B."/>
            <person name="Ayvaz T."/>
            <person name="Ross M."/>
            <person name="Santibanez J."/>
            <person name="Aqrawi P."/>
            <person name="Gross S."/>
            <person name="Joshi V."/>
            <person name="Fowler G."/>
            <person name="Nazareth L."/>
            <person name="Reid J."/>
            <person name="Worley K."/>
            <person name="Petrosino J."/>
            <person name="Highlander S."/>
            <person name="Gibbs R."/>
        </authorList>
    </citation>
    <scope>NUCLEOTIDE SEQUENCE [LARGE SCALE GENOMIC DNA]</scope>
    <source>
        <strain evidence="1 2">DSM 4582</strain>
    </source>
</reference>
<protein>
    <submittedName>
        <fullName evidence="1">Uncharacterized protein</fullName>
    </submittedName>
</protein>
<gene>
    <name evidence="1" type="ORF">HMPREF0758_3865</name>
</gene>
<dbReference type="EMBL" id="ADBY01000052">
    <property type="protein sequence ID" value="EFE94631.1"/>
    <property type="molecule type" value="Genomic_DNA"/>
</dbReference>
<proteinExistence type="predicted"/>
<evidence type="ECO:0000313" key="2">
    <source>
        <dbReference type="Proteomes" id="UP000005723"/>
    </source>
</evidence>
<name>D4E6R5_SEROD</name>
<comment type="caution">
    <text evidence="1">The sequence shown here is derived from an EMBL/GenBank/DDBJ whole genome shotgun (WGS) entry which is preliminary data.</text>
</comment>
<evidence type="ECO:0000313" key="1">
    <source>
        <dbReference type="EMBL" id="EFE94631.1"/>
    </source>
</evidence>
<accession>D4E6R5</accession>
<organism evidence="1 2">
    <name type="scientific">Serratia odorifera DSM 4582</name>
    <dbReference type="NCBI Taxonomy" id="667129"/>
    <lineage>
        <taxon>Bacteria</taxon>
        <taxon>Pseudomonadati</taxon>
        <taxon>Pseudomonadota</taxon>
        <taxon>Gammaproteobacteria</taxon>
        <taxon>Enterobacterales</taxon>
        <taxon>Yersiniaceae</taxon>
        <taxon>Serratia</taxon>
    </lineage>
</organism>
<sequence length="59" mass="6464">MLLRNGAHNVDIGVATPRATRITNWTKKGGLQSSQLKAGKDLSPDAVRDLSLHYWCQCA</sequence>
<keyword evidence="2" id="KW-1185">Reference proteome</keyword>
<dbReference type="Proteomes" id="UP000005723">
    <property type="component" value="Unassembled WGS sequence"/>
</dbReference>
<dbReference type="STRING" id="667129.HMPREF0758_3865"/>
<dbReference type="HOGENOM" id="CLU_2958177_0_0_6"/>